<dbReference type="EMBL" id="CM044702">
    <property type="protein sequence ID" value="KAI5678723.1"/>
    <property type="molecule type" value="Genomic_DNA"/>
</dbReference>
<proteinExistence type="predicted"/>
<accession>A0ACC0C1Q5</accession>
<evidence type="ECO:0000313" key="2">
    <source>
        <dbReference type="Proteomes" id="UP001060085"/>
    </source>
</evidence>
<protein>
    <submittedName>
        <fullName evidence="1">Uncharacterized protein</fullName>
    </submittedName>
</protein>
<comment type="caution">
    <text evidence="1">The sequence shown here is derived from an EMBL/GenBank/DDBJ whole genome shotgun (WGS) entry which is preliminary data.</text>
</comment>
<gene>
    <name evidence="1" type="ORF">M9H77_09673</name>
</gene>
<organism evidence="1 2">
    <name type="scientific">Catharanthus roseus</name>
    <name type="common">Madagascar periwinkle</name>
    <name type="synonym">Vinca rosea</name>
    <dbReference type="NCBI Taxonomy" id="4058"/>
    <lineage>
        <taxon>Eukaryota</taxon>
        <taxon>Viridiplantae</taxon>
        <taxon>Streptophyta</taxon>
        <taxon>Embryophyta</taxon>
        <taxon>Tracheophyta</taxon>
        <taxon>Spermatophyta</taxon>
        <taxon>Magnoliopsida</taxon>
        <taxon>eudicotyledons</taxon>
        <taxon>Gunneridae</taxon>
        <taxon>Pentapetalae</taxon>
        <taxon>asterids</taxon>
        <taxon>lamiids</taxon>
        <taxon>Gentianales</taxon>
        <taxon>Apocynaceae</taxon>
        <taxon>Rauvolfioideae</taxon>
        <taxon>Vinceae</taxon>
        <taxon>Catharanthinae</taxon>
        <taxon>Catharanthus</taxon>
    </lineage>
</organism>
<name>A0ACC0C1Q5_CATRO</name>
<reference evidence="2" key="1">
    <citation type="journal article" date="2023" name="Nat. Plants">
        <title>Single-cell RNA sequencing provides a high-resolution roadmap for understanding the multicellular compartmentation of specialized metabolism.</title>
        <authorList>
            <person name="Sun S."/>
            <person name="Shen X."/>
            <person name="Li Y."/>
            <person name="Li Y."/>
            <person name="Wang S."/>
            <person name="Li R."/>
            <person name="Zhang H."/>
            <person name="Shen G."/>
            <person name="Guo B."/>
            <person name="Wei J."/>
            <person name="Xu J."/>
            <person name="St-Pierre B."/>
            <person name="Chen S."/>
            <person name="Sun C."/>
        </authorList>
    </citation>
    <scope>NUCLEOTIDE SEQUENCE [LARGE SCALE GENOMIC DNA]</scope>
</reference>
<keyword evidence="2" id="KW-1185">Reference proteome</keyword>
<evidence type="ECO:0000313" key="1">
    <source>
        <dbReference type="EMBL" id="KAI5678723.1"/>
    </source>
</evidence>
<dbReference type="Proteomes" id="UP001060085">
    <property type="component" value="Linkage Group LG02"/>
</dbReference>
<sequence>MNNKKKQKSESYLLQQESSSFTVRFERLSEELLESRSYLETLKVSARVVEEIGRARRVRFPCTRWQAIIERPSRGGRDESLRLRQALSSLNQATRTVSRRTTGKTVGSKEEREKTKRQRGSVGGSGGINRERGIRAGWEKRTIYSQVTWVGSG</sequence>